<name>A0AB39BBR2_9MICO</name>
<dbReference type="RefSeq" id="WP_368496235.1">
    <property type="nucleotide sequence ID" value="NZ_CP162511.1"/>
</dbReference>
<dbReference type="Gene3D" id="1.10.357.10">
    <property type="entry name" value="Tetracycline Repressor, domain 2"/>
    <property type="match status" value="1"/>
</dbReference>
<gene>
    <name evidence="1" type="ORF">ABFY20_10680</name>
</gene>
<reference evidence="1" key="1">
    <citation type="submission" date="2024-05" db="EMBL/GenBank/DDBJ databases">
        <title>Herbiconiux sp. A18JL235.</title>
        <authorList>
            <person name="Zhang G."/>
        </authorList>
    </citation>
    <scope>NUCLEOTIDE SEQUENCE</scope>
    <source>
        <strain evidence="1">A18JL235</strain>
    </source>
</reference>
<dbReference type="AlphaFoldDB" id="A0AB39BBR2"/>
<accession>A0AB39BBR2</accession>
<organism evidence="1">
    <name type="scientific">Herbiconiux sp. A18JL235</name>
    <dbReference type="NCBI Taxonomy" id="3152363"/>
    <lineage>
        <taxon>Bacteria</taxon>
        <taxon>Bacillati</taxon>
        <taxon>Actinomycetota</taxon>
        <taxon>Actinomycetes</taxon>
        <taxon>Micrococcales</taxon>
        <taxon>Microbacteriaceae</taxon>
        <taxon>Herbiconiux</taxon>
    </lineage>
</organism>
<sequence length="216" mass="23504">MVRKTEWQRADARSRLAAAGRIALAAGGTVTPQLIADVSEQAGIHPQSFRALFATDDEFLDAVQERLAEECAERLRAGLGGLAGLDDEQLLGSAAVALAQARPIDRGAVIIRAERRLRALRSPNAAESLLAAERRHLETLSAVVIELIDELDRDPSWPPALAARLILESYERSFEGWVFAGHDESDFDTSSYVTRTLPTLLARMTTPRGHRAVAVA</sequence>
<proteinExistence type="predicted"/>
<evidence type="ECO:0000313" key="1">
    <source>
        <dbReference type="EMBL" id="XDI03818.1"/>
    </source>
</evidence>
<dbReference type="EMBL" id="CP162511">
    <property type="protein sequence ID" value="XDI03818.1"/>
    <property type="molecule type" value="Genomic_DNA"/>
</dbReference>
<evidence type="ECO:0008006" key="2">
    <source>
        <dbReference type="Google" id="ProtNLM"/>
    </source>
</evidence>
<protein>
    <recommendedName>
        <fullName evidence="2">TetR/AcrR family transcriptional regulator</fullName>
    </recommendedName>
</protein>